<dbReference type="InterPro" id="IPR007351">
    <property type="entry name" value="YjbR"/>
</dbReference>
<keyword evidence="2" id="KW-1185">Reference proteome</keyword>
<gene>
    <name evidence="1" type="ORF">VVR64_01425</name>
</gene>
<keyword evidence="1" id="KW-0238">DNA-binding</keyword>
<sequence>MTAMDGARLQRISRNAALELPAAEITHPFGPEWDVFKVAGKMFMLHHRLPDHGAKDVDAPGGTAIIVVKAEPGDAHALRRAHPFVFPGYHLNKKHWVTVVAPGEVTGAGSLDDADAHRFTAPDDAPEPATELDEITFDRLVRELVVDSYRNVVLGLPKAKRPVDPMRFGS</sequence>
<proteinExistence type="predicted"/>
<dbReference type="GO" id="GO:0003677">
    <property type="term" value="F:DNA binding"/>
    <property type="evidence" value="ECO:0007669"/>
    <property type="project" value="UniProtKB-KW"/>
</dbReference>
<evidence type="ECO:0000313" key="2">
    <source>
        <dbReference type="Proteomes" id="UP001558353"/>
    </source>
</evidence>
<organism evidence="1 2">
    <name type="scientific">Corynebacterium xerosis</name>
    <dbReference type="NCBI Taxonomy" id="1725"/>
    <lineage>
        <taxon>Bacteria</taxon>
        <taxon>Bacillati</taxon>
        <taxon>Actinomycetota</taxon>
        <taxon>Actinomycetes</taxon>
        <taxon>Mycobacteriales</taxon>
        <taxon>Corynebacteriaceae</taxon>
        <taxon>Corynebacterium</taxon>
    </lineage>
</organism>
<dbReference type="EMBL" id="JAYWMA010000001">
    <property type="protein sequence ID" value="MEX3527733.1"/>
    <property type="molecule type" value="Genomic_DNA"/>
</dbReference>
<dbReference type="PANTHER" id="PTHR35145:SF1">
    <property type="entry name" value="CYTOPLASMIC PROTEIN"/>
    <property type="match status" value="1"/>
</dbReference>
<evidence type="ECO:0000313" key="1">
    <source>
        <dbReference type="EMBL" id="MEX3527733.1"/>
    </source>
</evidence>
<dbReference type="InterPro" id="IPR038056">
    <property type="entry name" value="YjbR-like_sf"/>
</dbReference>
<dbReference type="PANTHER" id="PTHR35145">
    <property type="entry name" value="CYTOPLASMIC PROTEIN-RELATED"/>
    <property type="match status" value="1"/>
</dbReference>
<dbReference type="Pfam" id="PF04237">
    <property type="entry name" value="YjbR"/>
    <property type="match status" value="1"/>
</dbReference>
<dbReference type="RefSeq" id="WP_368521916.1">
    <property type="nucleotide sequence ID" value="NZ_JAYWMA010000001.1"/>
</dbReference>
<dbReference type="Gene3D" id="3.90.1150.30">
    <property type="match status" value="1"/>
</dbReference>
<comment type="caution">
    <text evidence="1">The sequence shown here is derived from an EMBL/GenBank/DDBJ whole genome shotgun (WGS) entry which is preliminary data.</text>
</comment>
<protein>
    <submittedName>
        <fullName evidence="1">MmcQ/YjbR family DNA-binding protein</fullName>
    </submittedName>
</protein>
<dbReference type="InterPro" id="IPR058532">
    <property type="entry name" value="YjbR/MT2646/Rv2570-like"/>
</dbReference>
<dbReference type="Proteomes" id="UP001558353">
    <property type="component" value="Unassembled WGS sequence"/>
</dbReference>
<accession>A0ABV3UQZ9</accession>
<name>A0ABV3UQZ9_9CORY</name>
<dbReference type="SUPFAM" id="SSF142906">
    <property type="entry name" value="YjbR-like"/>
    <property type="match status" value="1"/>
</dbReference>
<reference evidence="1 2" key="1">
    <citation type="journal article" date="2024" name="Fungal Genet. Biol.">
        <title>The porcine skin microbiome exhibits broad fungal antagonism.</title>
        <authorList>
            <person name="De La Cruz K.F."/>
            <person name="Townsend E.C."/>
            <person name="Alex Cheong J.Z."/>
            <person name="Salamzade R."/>
            <person name="Liu A."/>
            <person name="Sandstrom S."/>
            <person name="Davila E."/>
            <person name="Huang L."/>
            <person name="Xu K.H."/>
            <person name="Wu S.Y."/>
            <person name="Meudt J.J."/>
            <person name="Shanmuganayagam D."/>
            <person name="Gibson A.L.F."/>
            <person name="Kalan L.R."/>
        </authorList>
    </citation>
    <scope>NUCLEOTIDE SEQUENCE [LARGE SCALE GENOMIC DNA]</scope>
    <source>
        <strain evidence="1 2">LK2569</strain>
    </source>
</reference>